<dbReference type="SUPFAM" id="SSF51905">
    <property type="entry name" value="FAD/NAD(P)-binding domain"/>
    <property type="match status" value="1"/>
</dbReference>
<keyword evidence="1" id="KW-0472">Membrane</keyword>
<organism evidence="3 4">
    <name type="scientific">Pseudozyma flocculosa PF-1</name>
    <dbReference type="NCBI Taxonomy" id="1277687"/>
    <lineage>
        <taxon>Eukaryota</taxon>
        <taxon>Fungi</taxon>
        <taxon>Dikarya</taxon>
        <taxon>Basidiomycota</taxon>
        <taxon>Ustilaginomycotina</taxon>
        <taxon>Ustilaginomycetes</taxon>
        <taxon>Ustilaginales</taxon>
        <taxon>Ustilaginaceae</taxon>
        <taxon>Pseudozyma</taxon>
    </lineage>
</organism>
<dbReference type="Gene3D" id="3.30.70.1990">
    <property type="match status" value="1"/>
</dbReference>
<dbReference type="eggNOG" id="ENOG502QSMW">
    <property type="taxonomic scope" value="Eukaryota"/>
</dbReference>
<name>A0A061HBV6_9BASI</name>
<evidence type="ECO:0000256" key="1">
    <source>
        <dbReference type="SAM" id="Phobius"/>
    </source>
</evidence>
<dbReference type="InterPro" id="IPR002937">
    <property type="entry name" value="Amino_oxidase"/>
</dbReference>
<dbReference type="Gene3D" id="3.50.50.60">
    <property type="entry name" value="FAD/NAD(P)-binding domain"/>
    <property type="match status" value="1"/>
</dbReference>
<evidence type="ECO:0000259" key="2">
    <source>
        <dbReference type="Pfam" id="PF01593"/>
    </source>
</evidence>
<keyword evidence="1" id="KW-0812">Transmembrane</keyword>
<dbReference type="GeneID" id="19318512"/>
<keyword evidence="1" id="KW-1133">Transmembrane helix</keyword>
<accession>A0A061HBV6</accession>
<dbReference type="OrthoDB" id="5977668at2759"/>
<evidence type="ECO:0000313" key="4">
    <source>
        <dbReference type="Proteomes" id="UP000053664"/>
    </source>
</evidence>
<gene>
    <name evidence="3" type="ORF">PFL1_04408</name>
</gene>
<dbReference type="InterPro" id="IPR050464">
    <property type="entry name" value="Zeta_carotene_desat/Oxidored"/>
</dbReference>
<dbReference type="KEGG" id="pfp:PFL1_04408"/>
<feature type="transmembrane region" description="Helical" evidence="1">
    <location>
        <begin position="514"/>
        <end position="538"/>
    </location>
</feature>
<dbReference type="Gene3D" id="1.10.405.20">
    <property type="match status" value="1"/>
</dbReference>
<dbReference type="AlphaFoldDB" id="A0A061HBV6"/>
<dbReference type="EMBL" id="KE361636">
    <property type="protein sequence ID" value="EPQ28081.1"/>
    <property type="molecule type" value="Genomic_DNA"/>
</dbReference>
<dbReference type="PANTHER" id="PTHR42923">
    <property type="entry name" value="PROTOPORPHYRINOGEN OXIDASE"/>
    <property type="match status" value="1"/>
</dbReference>
<feature type="domain" description="Amine oxidase" evidence="2">
    <location>
        <begin position="421"/>
        <end position="473"/>
    </location>
</feature>
<sequence>MRVAVVGGGVSGLGAVWALNEHSDHEVHLFEPGEWIGGHTNTQDFVHPRSSGNESTPVDTGFIVFNEVTYPNLLRFFKLVGVEILDSEMSFSVSRYGKTPRPNAQHHATGVEAERGMFEWAGTSPAALFCQPRNLFNPAHWRMVWDIIRFNQQSVDYLRQNQHHVGQEISIGEWLKQRGYSDAFVRNYLIPVTASIWSTAPSTALSSFPAITLLRFMHNHHLLQLVNRPQWLTCKGGSRNYVERIISKLPDERIHRGKAGEIVSARRQENGWVLCDANRSEAPGRFDKVIFACHADTSVAILDEALPSDSEVRKTLERFHFSENVAVLHADKRLLPVRRQAWSAWNFVTETVSAAEAGQQANGGADNGSDDVDVVCLTYNMNILQHIPTSKFGDVLVTLNPAERDSSPYKPDPSLVLRTQKYTHPLYTPDTVQAQKELKPLQGRNGLFFAGAWTNYGFHEDGFSSGLRAAEAIEGVQLPFDVRAAERKLPASKGLNVVAVDVLDAAGRLSPVRWAAQATLAVLLYLFALEAFVSSLLLRFGLVDGKKLNGWKKEVLAVRSFLEDAQARPAGRVRSREGYSKAKLQ</sequence>
<dbReference type="Proteomes" id="UP000053664">
    <property type="component" value="Unassembled WGS sequence"/>
</dbReference>
<evidence type="ECO:0000313" key="3">
    <source>
        <dbReference type="EMBL" id="EPQ28081.1"/>
    </source>
</evidence>
<dbReference type="InterPro" id="IPR036188">
    <property type="entry name" value="FAD/NAD-bd_sf"/>
</dbReference>
<reference evidence="3 4" key="1">
    <citation type="journal article" date="2013" name="Plant Cell">
        <title>The transition from a phytopathogenic smut ancestor to an anamorphic biocontrol agent deciphered by comparative whole-genome analysis.</title>
        <authorList>
            <person name="Lefebvre F."/>
            <person name="Joly D.L."/>
            <person name="Labbe C."/>
            <person name="Teichmann B."/>
            <person name="Linning R."/>
            <person name="Belzile F."/>
            <person name="Bakkeren G."/>
            <person name="Belanger R.R."/>
        </authorList>
    </citation>
    <scope>NUCLEOTIDE SEQUENCE [LARGE SCALE GENOMIC DNA]</scope>
    <source>
        <strain evidence="3 4">PF-1</strain>
    </source>
</reference>
<dbReference type="Pfam" id="PF13450">
    <property type="entry name" value="NAD_binding_8"/>
    <property type="match status" value="1"/>
</dbReference>
<dbReference type="HOGENOM" id="CLU_028123_2_1_1"/>
<dbReference type="PANTHER" id="PTHR42923:SF17">
    <property type="entry name" value="AMINE OXIDASE DOMAIN-CONTAINING PROTEIN"/>
    <property type="match status" value="1"/>
</dbReference>
<dbReference type="RefSeq" id="XP_007880124.1">
    <property type="nucleotide sequence ID" value="XM_007881933.1"/>
</dbReference>
<dbReference type="Pfam" id="PF01593">
    <property type="entry name" value="Amino_oxidase"/>
    <property type="match status" value="1"/>
</dbReference>
<dbReference type="GO" id="GO:0016491">
    <property type="term" value="F:oxidoreductase activity"/>
    <property type="evidence" value="ECO:0007669"/>
    <property type="project" value="InterPro"/>
</dbReference>
<protein>
    <recommendedName>
        <fullName evidence="2">Amine oxidase domain-containing protein</fullName>
    </recommendedName>
</protein>
<proteinExistence type="predicted"/>